<reference evidence="2" key="1">
    <citation type="submission" date="2021-06" db="EMBL/GenBank/DDBJ databases">
        <authorList>
            <person name="Huq M.A."/>
        </authorList>
    </citation>
    <scope>NUCLEOTIDE SEQUENCE</scope>
    <source>
        <strain evidence="2">MAH-26</strain>
    </source>
</reference>
<dbReference type="PROSITE" id="PS51257">
    <property type="entry name" value="PROKAR_LIPOPROTEIN"/>
    <property type="match status" value="1"/>
</dbReference>
<dbReference type="RefSeq" id="WP_217792159.1">
    <property type="nucleotide sequence ID" value="NZ_JAHSPG010000012.1"/>
</dbReference>
<dbReference type="Pfam" id="PF03168">
    <property type="entry name" value="LEA_2"/>
    <property type="match status" value="1"/>
</dbReference>
<evidence type="ECO:0000259" key="1">
    <source>
        <dbReference type="Pfam" id="PF03168"/>
    </source>
</evidence>
<feature type="domain" description="Late embryogenesis abundant protein LEA-2 subgroup" evidence="1">
    <location>
        <begin position="49"/>
        <end position="132"/>
    </location>
</feature>
<dbReference type="AlphaFoldDB" id="A0A9E2W8F9"/>
<name>A0A9E2W8F9_9BACT</name>
<organism evidence="2 3">
    <name type="scientific">Pinibacter aurantiacus</name>
    <dbReference type="NCBI Taxonomy" id="2851599"/>
    <lineage>
        <taxon>Bacteria</taxon>
        <taxon>Pseudomonadati</taxon>
        <taxon>Bacteroidota</taxon>
        <taxon>Chitinophagia</taxon>
        <taxon>Chitinophagales</taxon>
        <taxon>Chitinophagaceae</taxon>
        <taxon>Pinibacter</taxon>
    </lineage>
</organism>
<sequence length="149" mass="16561">MFKRLSWILLIPILLFGACCKPEMPQFVGIGNFNIESLGGNQSVVSADVTYYNQNKFDLKLRKADLDIYLADKYVGKTVLDTLIEIPKLDTFNVPVKITVDVKSLVSNAISALLFNQVKIKIQGTAKVGRSGVMMNLPVLYEGNQKVSF</sequence>
<dbReference type="InterPro" id="IPR004864">
    <property type="entry name" value="LEA_2"/>
</dbReference>
<protein>
    <submittedName>
        <fullName evidence="2">LEA type 2 family protein</fullName>
    </submittedName>
</protein>
<proteinExistence type="predicted"/>
<keyword evidence="3" id="KW-1185">Reference proteome</keyword>
<dbReference type="EMBL" id="JAHSPG010000012">
    <property type="protein sequence ID" value="MBV4358471.1"/>
    <property type="molecule type" value="Genomic_DNA"/>
</dbReference>
<dbReference type="Proteomes" id="UP000812270">
    <property type="component" value="Unassembled WGS sequence"/>
</dbReference>
<comment type="caution">
    <text evidence="2">The sequence shown here is derived from an EMBL/GenBank/DDBJ whole genome shotgun (WGS) entry which is preliminary data.</text>
</comment>
<evidence type="ECO:0000313" key="3">
    <source>
        <dbReference type="Proteomes" id="UP000812270"/>
    </source>
</evidence>
<gene>
    <name evidence="2" type="ORF">KTO63_15005</name>
</gene>
<accession>A0A9E2W8F9</accession>
<evidence type="ECO:0000313" key="2">
    <source>
        <dbReference type="EMBL" id="MBV4358471.1"/>
    </source>
</evidence>